<gene>
    <name evidence="12" type="ORF">C8J55DRAFT_523175</name>
</gene>
<dbReference type="CDD" id="cd11065">
    <property type="entry name" value="CYP64-like"/>
    <property type="match status" value="1"/>
</dbReference>
<dbReference type="GO" id="GO:0020037">
    <property type="term" value="F:heme binding"/>
    <property type="evidence" value="ECO:0007669"/>
    <property type="project" value="InterPro"/>
</dbReference>
<keyword evidence="11" id="KW-0732">Signal</keyword>
<comment type="cofactor">
    <cofactor evidence="1 9">
        <name>heme</name>
        <dbReference type="ChEBI" id="CHEBI:30413"/>
    </cofactor>
</comment>
<dbReference type="Proteomes" id="UP001150238">
    <property type="component" value="Unassembled WGS sequence"/>
</dbReference>
<organism evidence="12 13">
    <name type="scientific">Lentinula lateritia</name>
    <dbReference type="NCBI Taxonomy" id="40482"/>
    <lineage>
        <taxon>Eukaryota</taxon>
        <taxon>Fungi</taxon>
        <taxon>Dikarya</taxon>
        <taxon>Basidiomycota</taxon>
        <taxon>Agaricomycotina</taxon>
        <taxon>Agaricomycetes</taxon>
        <taxon>Agaricomycetidae</taxon>
        <taxon>Agaricales</taxon>
        <taxon>Marasmiineae</taxon>
        <taxon>Omphalotaceae</taxon>
        <taxon>Lentinula</taxon>
    </lineage>
</organism>
<feature type="binding site" description="axial binding residue" evidence="9">
    <location>
        <position position="466"/>
    </location>
    <ligand>
        <name>heme</name>
        <dbReference type="ChEBI" id="CHEBI:30413"/>
    </ligand>
    <ligandPart>
        <name>Fe</name>
        <dbReference type="ChEBI" id="CHEBI:18248"/>
    </ligandPart>
</feature>
<evidence type="ECO:0000256" key="11">
    <source>
        <dbReference type="SAM" id="SignalP"/>
    </source>
</evidence>
<dbReference type="EMBL" id="JANVFS010000033">
    <property type="protein sequence ID" value="KAJ4469977.1"/>
    <property type="molecule type" value="Genomic_DNA"/>
</dbReference>
<evidence type="ECO:0000256" key="4">
    <source>
        <dbReference type="ARBA" id="ARBA00022617"/>
    </source>
</evidence>
<proteinExistence type="inferred from homology"/>
<dbReference type="PANTHER" id="PTHR46300:SF7">
    <property type="entry name" value="P450, PUTATIVE (EUROFUNG)-RELATED"/>
    <property type="match status" value="1"/>
</dbReference>
<keyword evidence="4 9" id="KW-0349">Heme</keyword>
<evidence type="ECO:0000256" key="5">
    <source>
        <dbReference type="ARBA" id="ARBA00022723"/>
    </source>
</evidence>
<evidence type="ECO:0000256" key="2">
    <source>
        <dbReference type="ARBA" id="ARBA00005179"/>
    </source>
</evidence>
<evidence type="ECO:0000256" key="7">
    <source>
        <dbReference type="ARBA" id="ARBA00023004"/>
    </source>
</evidence>
<dbReference type="GO" id="GO:0016705">
    <property type="term" value="F:oxidoreductase activity, acting on paired donors, with incorporation or reduction of molecular oxygen"/>
    <property type="evidence" value="ECO:0007669"/>
    <property type="project" value="InterPro"/>
</dbReference>
<name>A0A9W9A090_9AGAR</name>
<dbReference type="InterPro" id="IPR036396">
    <property type="entry name" value="Cyt_P450_sf"/>
</dbReference>
<evidence type="ECO:0000256" key="6">
    <source>
        <dbReference type="ARBA" id="ARBA00023002"/>
    </source>
</evidence>
<comment type="similarity">
    <text evidence="3 10">Belongs to the cytochrome P450 family.</text>
</comment>
<evidence type="ECO:0000313" key="13">
    <source>
        <dbReference type="Proteomes" id="UP001150238"/>
    </source>
</evidence>
<dbReference type="Pfam" id="PF00067">
    <property type="entry name" value="p450"/>
    <property type="match status" value="1"/>
</dbReference>
<dbReference type="AlphaFoldDB" id="A0A9W9A090"/>
<protein>
    <submittedName>
        <fullName evidence="12">Cytochrome P450</fullName>
    </submittedName>
</protein>
<dbReference type="GO" id="GO:0005506">
    <property type="term" value="F:iron ion binding"/>
    <property type="evidence" value="ECO:0007669"/>
    <property type="project" value="InterPro"/>
</dbReference>
<dbReference type="InterPro" id="IPR001128">
    <property type="entry name" value="Cyt_P450"/>
</dbReference>
<dbReference type="InterPro" id="IPR002401">
    <property type="entry name" value="Cyt_P450_E_grp-I"/>
</dbReference>
<evidence type="ECO:0000256" key="9">
    <source>
        <dbReference type="PIRSR" id="PIRSR602401-1"/>
    </source>
</evidence>
<dbReference type="PRINTS" id="PR00463">
    <property type="entry name" value="EP450I"/>
</dbReference>
<evidence type="ECO:0000256" key="8">
    <source>
        <dbReference type="ARBA" id="ARBA00023033"/>
    </source>
</evidence>
<dbReference type="InterPro" id="IPR050364">
    <property type="entry name" value="Cytochrome_P450_fung"/>
</dbReference>
<evidence type="ECO:0000256" key="10">
    <source>
        <dbReference type="RuleBase" id="RU000461"/>
    </source>
</evidence>
<dbReference type="PANTHER" id="PTHR46300">
    <property type="entry name" value="P450, PUTATIVE (EUROFUNG)-RELATED-RELATED"/>
    <property type="match status" value="1"/>
</dbReference>
<keyword evidence="5 9" id="KW-0479">Metal-binding</keyword>
<evidence type="ECO:0000256" key="3">
    <source>
        <dbReference type="ARBA" id="ARBA00010617"/>
    </source>
</evidence>
<reference evidence="12" key="1">
    <citation type="submission" date="2022-08" db="EMBL/GenBank/DDBJ databases">
        <authorList>
            <consortium name="DOE Joint Genome Institute"/>
            <person name="Min B."/>
            <person name="Riley R."/>
            <person name="Sierra-Patev S."/>
            <person name="Naranjo-Ortiz M."/>
            <person name="Looney B."/>
            <person name="Konkel Z."/>
            <person name="Slot J.C."/>
            <person name="Sakamoto Y."/>
            <person name="Steenwyk J.L."/>
            <person name="Rokas A."/>
            <person name="Carro J."/>
            <person name="Camarero S."/>
            <person name="Ferreira P."/>
            <person name="Molpeceres G."/>
            <person name="Ruiz-Duenas F.J."/>
            <person name="Serrano A."/>
            <person name="Henrissat B."/>
            <person name="Drula E."/>
            <person name="Hughes K.W."/>
            <person name="Mata J.L."/>
            <person name="Ishikawa N.K."/>
            <person name="Vargas-Isla R."/>
            <person name="Ushijima S."/>
            <person name="Smith C.A."/>
            <person name="Ahrendt S."/>
            <person name="Andreopoulos W."/>
            <person name="He G."/>
            <person name="Labutti K."/>
            <person name="Lipzen A."/>
            <person name="Ng V."/>
            <person name="Sandor L."/>
            <person name="Barry K."/>
            <person name="Martinez A.T."/>
            <person name="Xiao Y."/>
            <person name="Gibbons J.G."/>
            <person name="Terashima K."/>
            <person name="Hibbett D.S."/>
            <person name="Grigoriev I.V."/>
        </authorList>
    </citation>
    <scope>NUCLEOTIDE SEQUENCE</scope>
    <source>
        <strain evidence="12">Sp2 HRB7682 ss15</strain>
    </source>
</reference>
<sequence>MASFRAVLFTALVLLFALIAHHLKSRLSQPKKPPGPPGWPVLGNVLDNPTSEKHKTFKAWGDKYGPIIKYSLMTQEIIVLNERNTAYELLERRSSTSQDRPRQVMCGELISWNRGIALCHAGPRHRTYRKLVNSVLSVNATKSLWPVQERAAHVFVQNLLKQCCTPSAKDVENFTFLEILRRSIGMNVAGIIFGADLAPEGSTGQGMTEKDVLDYIHAADVAHALFGKALAPFAYMVDWLPWLTYVPESFPFVHFKREARLAREDLENLTMKPFNKTLERIKSGNSQNCYVDLCLGNNPNPTSEELSNIAWTAMSAYTGGSDTTIGMVTTFFLAASLHPEAQKLAQAELEQVIGPNRMPLLSDQLQLPYVSAFVQECLRSCPAVPVGVAHRAMKNEVINGYFIAKGSTLIANIWGILHDSSVYSSPFSFNPLRFIPATGTPTNPALSGLAEPLIGSLPFGFGRRICPGMHLADSAIWIYVASVLWAFNISPKNLKHEDFSKAWLEAKFSEGALLHPMHFSVDLKPRFSSIHLLSQSK</sequence>
<reference evidence="12" key="2">
    <citation type="journal article" date="2023" name="Proc. Natl. Acad. Sci. U.S.A.">
        <title>A global phylogenomic analysis of the shiitake genus Lentinula.</title>
        <authorList>
            <person name="Sierra-Patev S."/>
            <person name="Min B."/>
            <person name="Naranjo-Ortiz M."/>
            <person name="Looney B."/>
            <person name="Konkel Z."/>
            <person name="Slot J.C."/>
            <person name="Sakamoto Y."/>
            <person name="Steenwyk J.L."/>
            <person name="Rokas A."/>
            <person name="Carro J."/>
            <person name="Camarero S."/>
            <person name="Ferreira P."/>
            <person name="Molpeceres G."/>
            <person name="Ruiz-Duenas F.J."/>
            <person name="Serrano A."/>
            <person name="Henrissat B."/>
            <person name="Drula E."/>
            <person name="Hughes K.W."/>
            <person name="Mata J.L."/>
            <person name="Ishikawa N.K."/>
            <person name="Vargas-Isla R."/>
            <person name="Ushijima S."/>
            <person name="Smith C.A."/>
            <person name="Donoghue J."/>
            <person name="Ahrendt S."/>
            <person name="Andreopoulos W."/>
            <person name="He G."/>
            <person name="LaButti K."/>
            <person name="Lipzen A."/>
            <person name="Ng V."/>
            <person name="Riley R."/>
            <person name="Sandor L."/>
            <person name="Barry K."/>
            <person name="Martinez A.T."/>
            <person name="Xiao Y."/>
            <person name="Gibbons J.G."/>
            <person name="Terashima K."/>
            <person name="Grigoriev I.V."/>
            <person name="Hibbett D."/>
        </authorList>
    </citation>
    <scope>NUCLEOTIDE SEQUENCE</scope>
    <source>
        <strain evidence="12">Sp2 HRB7682 ss15</strain>
    </source>
</reference>
<keyword evidence="7 9" id="KW-0408">Iron</keyword>
<accession>A0A9W9A090</accession>
<keyword evidence="8 10" id="KW-0503">Monooxygenase</keyword>
<dbReference type="InterPro" id="IPR017972">
    <property type="entry name" value="Cyt_P450_CS"/>
</dbReference>
<dbReference type="SUPFAM" id="SSF48264">
    <property type="entry name" value="Cytochrome P450"/>
    <property type="match status" value="1"/>
</dbReference>
<comment type="pathway">
    <text evidence="2">Secondary metabolite biosynthesis.</text>
</comment>
<dbReference type="PROSITE" id="PS00086">
    <property type="entry name" value="CYTOCHROME_P450"/>
    <property type="match status" value="1"/>
</dbReference>
<feature type="chain" id="PRO_5040877266" evidence="11">
    <location>
        <begin position="26"/>
        <end position="537"/>
    </location>
</feature>
<evidence type="ECO:0000256" key="1">
    <source>
        <dbReference type="ARBA" id="ARBA00001971"/>
    </source>
</evidence>
<feature type="signal peptide" evidence="11">
    <location>
        <begin position="1"/>
        <end position="25"/>
    </location>
</feature>
<keyword evidence="6 10" id="KW-0560">Oxidoreductase</keyword>
<dbReference type="GO" id="GO:0004497">
    <property type="term" value="F:monooxygenase activity"/>
    <property type="evidence" value="ECO:0007669"/>
    <property type="project" value="UniProtKB-KW"/>
</dbReference>
<comment type="caution">
    <text evidence="12">The sequence shown here is derived from an EMBL/GenBank/DDBJ whole genome shotgun (WGS) entry which is preliminary data.</text>
</comment>
<evidence type="ECO:0000313" key="12">
    <source>
        <dbReference type="EMBL" id="KAJ4469977.1"/>
    </source>
</evidence>
<dbReference type="Gene3D" id="1.10.630.10">
    <property type="entry name" value="Cytochrome P450"/>
    <property type="match status" value="1"/>
</dbReference>